<dbReference type="GO" id="GO:0015936">
    <property type="term" value="P:coenzyme A metabolic process"/>
    <property type="evidence" value="ECO:0007669"/>
    <property type="project" value="InterPro"/>
</dbReference>
<evidence type="ECO:0000256" key="7">
    <source>
        <dbReference type="SAM" id="MobiDB-lite"/>
    </source>
</evidence>
<comment type="similarity">
    <text evidence="2">Belongs to the Tonsoku family.</text>
</comment>
<dbReference type="SUPFAM" id="SSF48452">
    <property type="entry name" value="TPR-like"/>
    <property type="match status" value="2"/>
</dbReference>
<dbReference type="SMART" id="SM00028">
    <property type="entry name" value="TPR"/>
    <property type="match status" value="5"/>
</dbReference>
<dbReference type="OrthoDB" id="626167at2759"/>
<dbReference type="GO" id="GO:0005694">
    <property type="term" value="C:chromosome"/>
    <property type="evidence" value="ECO:0007669"/>
    <property type="project" value="UniProtKB-SubCell"/>
</dbReference>
<dbReference type="InterPro" id="IPR002202">
    <property type="entry name" value="HMG_CoA_Rdtase"/>
</dbReference>
<feature type="compositionally biased region" description="Basic and acidic residues" evidence="7">
    <location>
        <begin position="765"/>
        <end position="788"/>
    </location>
</feature>
<keyword evidence="3" id="KW-0158">Chromosome</keyword>
<dbReference type="OMA" id="VKPCCRK"/>
<dbReference type="GO" id="GO:0009933">
    <property type="term" value="P:meristem structural organization"/>
    <property type="evidence" value="ECO:0007669"/>
    <property type="project" value="InterPro"/>
</dbReference>
<reference evidence="8 9" key="1">
    <citation type="journal article" date="2014" name="Nat. Commun.">
        <title>Klebsormidium flaccidum genome reveals primary factors for plant terrestrial adaptation.</title>
        <authorList>
            <person name="Hori K."/>
            <person name="Maruyama F."/>
            <person name="Fujisawa T."/>
            <person name="Togashi T."/>
            <person name="Yamamoto N."/>
            <person name="Seo M."/>
            <person name="Sato S."/>
            <person name="Yamada T."/>
            <person name="Mori H."/>
            <person name="Tajima N."/>
            <person name="Moriyama T."/>
            <person name="Ikeuchi M."/>
            <person name="Watanabe M."/>
            <person name="Wada H."/>
            <person name="Kobayashi K."/>
            <person name="Saito M."/>
            <person name="Masuda T."/>
            <person name="Sasaki-Sekimoto Y."/>
            <person name="Mashiguchi K."/>
            <person name="Awai K."/>
            <person name="Shimojima M."/>
            <person name="Masuda S."/>
            <person name="Iwai M."/>
            <person name="Nobusawa T."/>
            <person name="Narise T."/>
            <person name="Kondo S."/>
            <person name="Saito H."/>
            <person name="Sato R."/>
            <person name="Murakawa M."/>
            <person name="Ihara Y."/>
            <person name="Oshima-Yamada Y."/>
            <person name="Ohtaka K."/>
            <person name="Satoh M."/>
            <person name="Sonobe K."/>
            <person name="Ishii M."/>
            <person name="Ohtani R."/>
            <person name="Kanamori-Sato M."/>
            <person name="Honoki R."/>
            <person name="Miyazaki D."/>
            <person name="Mochizuki H."/>
            <person name="Umetsu J."/>
            <person name="Higashi K."/>
            <person name="Shibata D."/>
            <person name="Kamiya Y."/>
            <person name="Sato N."/>
            <person name="Nakamura Y."/>
            <person name="Tabata S."/>
            <person name="Ida S."/>
            <person name="Kurokawa K."/>
            <person name="Ohta H."/>
        </authorList>
    </citation>
    <scope>NUCLEOTIDE SEQUENCE [LARGE SCALE GENOMIC DNA]</scope>
    <source>
        <strain evidence="8 9">NIES-2285</strain>
    </source>
</reference>
<keyword evidence="9" id="KW-1185">Reference proteome</keyword>
<dbReference type="InterPro" id="IPR032675">
    <property type="entry name" value="LRR_dom_sf"/>
</dbReference>
<feature type="compositionally biased region" description="Basic and acidic residues" evidence="7">
    <location>
        <begin position="607"/>
        <end position="619"/>
    </location>
</feature>
<dbReference type="GO" id="GO:0072423">
    <property type="term" value="P:response to DNA damage checkpoint signaling"/>
    <property type="evidence" value="ECO:0007669"/>
    <property type="project" value="InterPro"/>
</dbReference>
<organism evidence="8 9">
    <name type="scientific">Klebsormidium nitens</name>
    <name type="common">Green alga</name>
    <name type="synonym">Ulothrix nitens</name>
    <dbReference type="NCBI Taxonomy" id="105231"/>
    <lineage>
        <taxon>Eukaryota</taxon>
        <taxon>Viridiplantae</taxon>
        <taxon>Streptophyta</taxon>
        <taxon>Klebsormidiophyceae</taxon>
        <taxon>Klebsormidiales</taxon>
        <taxon>Klebsormidiaceae</taxon>
        <taxon>Klebsormidium</taxon>
    </lineage>
</organism>
<evidence type="ECO:0000256" key="6">
    <source>
        <dbReference type="ARBA" id="ARBA00023204"/>
    </source>
</evidence>
<proteinExistence type="inferred from homology"/>
<feature type="compositionally biased region" description="Basic and acidic residues" evidence="7">
    <location>
        <begin position="565"/>
        <end position="589"/>
    </location>
</feature>
<feature type="region of interest" description="Disordered" evidence="7">
    <location>
        <begin position="1461"/>
        <end position="1535"/>
    </location>
</feature>
<feature type="region of interest" description="Disordered" evidence="7">
    <location>
        <begin position="489"/>
        <end position="528"/>
    </location>
</feature>
<dbReference type="PROSITE" id="PS50065">
    <property type="entry name" value="HMG_COA_REDUCTASE_4"/>
    <property type="match status" value="1"/>
</dbReference>
<keyword evidence="4" id="KW-0227">DNA damage</keyword>
<name>A0A1Y1HJM3_KLENI</name>
<evidence type="ECO:0000256" key="2">
    <source>
        <dbReference type="ARBA" id="ARBA00010999"/>
    </source>
</evidence>
<feature type="compositionally biased region" description="Acidic residues" evidence="7">
    <location>
        <begin position="746"/>
        <end position="756"/>
    </location>
</feature>
<dbReference type="InterPro" id="IPR044227">
    <property type="entry name" value="TONSOKU"/>
</dbReference>
<evidence type="ECO:0000313" key="8">
    <source>
        <dbReference type="EMBL" id="GAQ78103.1"/>
    </source>
</evidence>
<dbReference type="GO" id="GO:0004420">
    <property type="term" value="F:hydroxymethylglutaryl-CoA reductase (NADPH) activity"/>
    <property type="evidence" value="ECO:0007669"/>
    <property type="project" value="InterPro"/>
</dbReference>
<feature type="region of interest" description="Disordered" evidence="7">
    <location>
        <begin position="549"/>
        <end position="1007"/>
    </location>
</feature>
<dbReference type="STRING" id="105231.A0A1Y1HJM3"/>
<dbReference type="Gene3D" id="1.25.40.10">
    <property type="entry name" value="Tetratricopeptide repeat domain"/>
    <property type="match status" value="3"/>
</dbReference>
<dbReference type="Pfam" id="PF13516">
    <property type="entry name" value="LRR_6"/>
    <property type="match status" value="2"/>
</dbReference>
<feature type="compositionally biased region" description="Gly residues" evidence="7">
    <location>
        <begin position="620"/>
        <end position="631"/>
    </location>
</feature>
<dbReference type="PANTHER" id="PTHR47684">
    <property type="entry name" value="PROTEIN TONSOKU"/>
    <property type="match status" value="1"/>
</dbReference>
<evidence type="ECO:0000256" key="4">
    <source>
        <dbReference type="ARBA" id="ARBA00022763"/>
    </source>
</evidence>
<protein>
    <submittedName>
        <fullName evidence="8">TONSOKU</fullName>
    </submittedName>
</protein>
<feature type="compositionally biased region" description="Polar residues" evidence="7">
    <location>
        <begin position="996"/>
        <end position="1007"/>
    </location>
</feature>
<dbReference type="GO" id="GO:0040029">
    <property type="term" value="P:epigenetic regulation of gene expression"/>
    <property type="evidence" value="ECO:0007669"/>
    <property type="project" value="InterPro"/>
</dbReference>
<evidence type="ECO:0000256" key="1">
    <source>
        <dbReference type="ARBA" id="ARBA00004286"/>
    </source>
</evidence>
<dbReference type="GO" id="GO:0005634">
    <property type="term" value="C:nucleus"/>
    <property type="evidence" value="ECO:0007669"/>
    <property type="project" value="InterPro"/>
</dbReference>
<dbReference type="Gene3D" id="3.80.10.10">
    <property type="entry name" value="Ribonuclease Inhibitor"/>
    <property type="match status" value="1"/>
</dbReference>
<evidence type="ECO:0000256" key="3">
    <source>
        <dbReference type="ARBA" id="ARBA00022454"/>
    </source>
</evidence>
<dbReference type="Proteomes" id="UP000054558">
    <property type="component" value="Unassembled WGS sequence"/>
</dbReference>
<accession>A0A1Y1HJM3</accession>
<dbReference type="InterPro" id="IPR019734">
    <property type="entry name" value="TPR_rpt"/>
</dbReference>
<dbReference type="InterPro" id="IPR001611">
    <property type="entry name" value="Leu-rich_rpt"/>
</dbReference>
<keyword evidence="5" id="KW-0156">Chromatin regulator</keyword>
<dbReference type="InterPro" id="IPR011990">
    <property type="entry name" value="TPR-like_helical_dom_sf"/>
</dbReference>
<dbReference type="GO" id="GO:0006281">
    <property type="term" value="P:DNA repair"/>
    <property type="evidence" value="ECO:0007669"/>
    <property type="project" value="UniProtKB-KW"/>
</dbReference>
<dbReference type="SUPFAM" id="SSF52047">
    <property type="entry name" value="RNI-like"/>
    <property type="match status" value="1"/>
</dbReference>
<gene>
    <name evidence="8" type="ORF">KFL_000080070</name>
</gene>
<feature type="compositionally biased region" description="Basic and acidic residues" evidence="7">
    <location>
        <begin position="807"/>
        <end position="827"/>
    </location>
</feature>
<comment type="subcellular location">
    <subcellularLocation>
        <location evidence="1">Chromosome</location>
    </subcellularLocation>
</comment>
<evidence type="ECO:0000313" key="9">
    <source>
        <dbReference type="Proteomes" id="UP000054558"/>
    </source>
</evidence>
<dbReference type="PANTHER" id="PTHR47684:SF1">
    <property type="entry name" value="PROTEIN TONSOKU"/>
    <property type="match status" value="1"/>
</dbReference>
<sequence>MAGAINELRDQLGFCRSNGDWEEESRCLNALASRYKTAGHYVKAIQFLEEDYRMLKKRKLSDKEKLDLLLPSVQSLGELHNGRGNFELGLKFQHEHRNMALALSHLDPSCRELQRAECQLGVAYMDMADREREDPQKSESLTKLAKQHLTEALQLASANNLQKALVDAHNNMALLAMQTDDLTLAMSHLSKGLRLCDNLYPDSEARLHHGLGMLFSKQGNKREAAKHIRKDIEICHQIKHLQGEGKAFLTLGDLHCKFHSYEDAIDAYRKAESIFRSLADEDESVKVAQNNIDVAIDRRAAKQELDEAPKELGKLDLRLAEVKGTEKESALQTRKAKRLKELVEVANRVDDFEKARAYAEQLADLASWLGDLGLQADASTAVGEAYYNLQKYSEAEKWHRKSFNYSQAINSAEGMAVAMTNIGNCLDWLSQPEAAVRAYHEGYKKAKEGNLLDQQITAAGNMLCVLERTKDSGEIKKWTKELQRLEKLQKDQRRAGAVQKKRAEQPDEAPVQKRAPATGAVYKSAPATGGVKPGPLLFGCSSRGSQQAVANPVRKAAPADSVKAPPREPYKAERSEMEAYGMKPKDRIRQRSPPRRPKEVAAAGAKVGDKKTETRENGGVERGAGTSGGRGGPDRKDSTRNSGGGDVAAGKTATGAKVKKESVGQSPSGMLDRWLGKGAEGQPHKKQRREQASSAGGGNPGRKAVGGVSGAGTGNEAPSQNESGAAAKDGAAVKELLTKQRRRVIEEDDESEDEDSPMVVKRRRVDTGAESAEKNDFGRGLREGERNAGEVSGRTGDRNGSGTTAATERKKGTIEADALKAVTREWQSDVSDAQGAPGVAVSEGRDRQTDRPKKTALTEITNRGPQAEPASKPAANKGVPCGTSSGAVPEDLLETQRVDPLTQMGDSEVPLEEEDLPDALPENPVRFSHAVEEACGPSKGSQGESKRTPGGLAGSGLGEKRLEETAGPSGTRPFDLNEHSSAGPETGRKSIASGKEATSGNTGSFRGSQAKSILARIHGQTLKVIIRTQGDESPPKTVAWLIEEIVRLYSCDSVTGGSPIVRRLTHNGVSLKPIQIAEDVLGDLAPDEALEAHVDGWTRKPLLARYQAHCTALGQTPIAAVVTRLASKHEAEEEVELPSCGLTDDSAGPVLAALDECESLTLLNLSQNALGNSTVHRIQELLASQPDLGFSLDLHANQLGPGALTQLSRCPIVLSRLEVLDLSGNRLTDAAGRHLATLLEKGSALMSLSLDNCGLATRTFTAFANALRPNIPLTTLRIGHNNPVAGSALTVLVEKLASLGSFSELDIAGVSADPSAAAAIGRFLCRSQTLQTLNLADTTLRDAGAAALANALAAGDGATCSSIDLSGCHFTPLQAAPLCVQLTRNASLTSLSLRGNKLGEQAASTLRRSISEPTSCLRQLDVSSCGLAAGTLVELVGASAAAGSLEELRLAANCDFSTNSDVTKPSGSGGHRPANDQEIVPESEEEDECEWRHQPRGSQRSNESSKKSDLGTGETGPSGQPASADRNRKAGARSRATGQGFHALLIAVRSAESLKVLDLSENGLVNEEYKKLKEVFETNAQQLEDCWTRGLLRKL</sequence>
<feature type="compositionally biased region" description="Acidic residues" evidence="7">
    <location>
        <begin position="1479"/>
        <end position="1489"/>
    </location>
</feature>
<dbReference type="SMART" id="SM00368">
    <property type="entry name" value="LRR_RI"/>
    <property type="match status" value="6"/>
</dbReference>
<evidence type="ECO:0000256" key="5">
    <source>
        <dbReference type="ARBA" id="ARBA00022853"/>
    </source>
</evidence>
<feature type="compositionally biased region" description="Basic and acidic residues" evidence="7">
    <location>
        <begin position="843"/>
        <end position="853"/>
    </location>
</feature>
<keyword evidence="6" id="KW-0234">DNA repair</keyword>
<dbReference type="EMBL" id="DF236957">
    <property type="protein sequence ID" value="GAQ78103.1"/>
    <property type="molecule type" value="Genomic_DNA"/>
</dbReference>